<evidence type="ECO:0000256" key="7">
    <source>
        <dbReference type="ARBA" id="ARBA00023204"/>
    </source>
</evidence>
<keyword evidence="4" id="KW-0227">DNA damage</keyword>
<dbReference type="InterPro" id="IPR001126">
    <property type="entry name" value="UmuC"/>
</dbReference>
<keyword evidence="7" id="KW-0234">DNA repair</keyword>
<feature type="region of interest" description="Disordered" evidence="10">
    <location>
        <begin position="1"/>
        <end position="21"/>
    </location>
</feature>
<feature type="compositionally biased region" description="Polar residues" evidence="10">
    <location>
        <begin position="700"/>
        <end position="712"/>
    </location>
</feature>
<dbReference type="Gene3D" id="3.40.1170.60">
    <property type="match status" value="1"/>
</dbReference>
<keyword evidence="6" id="KW-0862">Zinc</keyword>
<comment type="caution">
    <text evidence="12">The sequence shown here is derived from an EMBL/GenBank/DDBJ whole genome shotgun (WGS) entry which is preliminary data.</text>
</comment>
<dbReference type="InterPro" id="IPR043128">
    <property type="entry name" value="Rev_trsase/Diguanyl_cyclase"/>
</dbReference>
<dbReference type="Pfam" id="PF00817">
    <property type="entry name" value="IMS"/>
    <property type="match status" value="1"/>
</dbReference>
<dbReference type="GO" id="GO:0003887">
    <property type="term" value="F:DNA-directed DNA polymerase activity"/>
    <property type="evidence" value="ECO:0007669"/>
    <property type="project" value="TreeGrafter"/>
</dbReference>
<dbReference type="InterPro" id="IPR017961">
    <property type="entry name" value="DNA_pol_Y-fam_little_finger"/>
</dbReference>
<dbReference type="GO" id="GO:0005657">
    <property type="term" value="C:replication fork"/>
    <property type="evidence" value="ECO:0007669"/>
    <property type="project" value="UniProtKB-ARBA"/>
</dbReference>
<gene>
    <name evidence="12" type="ORF">CTheo_789</name>
</gene>
<dbReference type="Proteomes" id="UP000383932">
    <property type="component" value="Unassembled WGS sequence"/>
</dbReference>
<dbReference type="SUPFAM" id="SSF100879">
    <property type="entry name" value="Lesion bypass DNA polymerase (Y-family), little finger domain"/>
    <property type="match status" value="1"/>
</dbReference>
<dbReference type="GO" id="GO:0008270">
    <property type="term" value="F:zinc ion binding"/>
    <property type="evidence" value="ECO:0007669"/>
    <property type="project" value="UniProtKB-KW"/>
</dbReference>
<protein>
    <recommendedName>
        <fullName evidence="9">DNA polymerase eta</fullName>
    </recommendedName>
</protein>
<comment type="subcellular location">
    <subcellularLocation>
        <location evidence="1">Nucleus</location>
    </subcellularLocation>
</comment>
<dbReference type="InterPro" id="IPR036775">
    <property type="entry name" value="DNA_pol_Y-fam_lit_finger_sf"/>
</dbReference>
<dbReference type="GO" id="GO:0003684">
    <property type="term" value="F:damaged DNA binding"/>
    <property type="evidence" value="ECO:0007669"/>
    <property type="project" value="InterPro"/>
</dbReference>
<dbReference type="GO" id="GO:0070987">
    <property type="term" value="P:error-free translesion synthesis"/>
    <property type="evidence" value="ECO:0007669"/>
    <property type="project" value="UniProtKB-ARBA"/>
</dbReference>
<evidence type="ECO:0000256" key="4">
    <source>
        <dbReference type="ARBA" id="ARBA00022763"/>
    </source>
</evidence>
<dbReference type="AlphaFoldDB" id="A0A5N5QX65"/>
<dbReference type="Gene3D" id="3.30.1490.100">
    <property type="entry name" value="DNA polymerase, Y-family, little finger domain"/>
    <property type="match status" value="1"/>
</dbReference>
<dbReference type="SUPFAM" id="SSF56672">
    <property type="entry name" value="DNA/RNA polymerases"/>
    <property type="match status" value="1"/>
</dbReference>
<keyword evidence="13" id="KW-1185">Reference proteome</keyword>
<evidence type="ECO:0000256" key="9">
    <source>
        <dbReference type="ARBA" id="ARBA00044975"/>
    </source>
</evidence>
<dbReference type="GO" id="GO:0007064">
    <property type="term" value="P:mitotic sister chromatid cohesion"/>
    <property type="evidence" value="ECO:0007669"/>
    <property type="project" value="UniProtKB-ARBA"/>
</dbReference>
<dbReference type="PANTHER" id="PTHR45873">
    <property type="entry name" value="DNA POLYMERASE ETA"/>
    <property type="match status" value="1"/>
</dbReference>
<feature type="region of interest" description="Disordered" evidence="10">
    <location>
        <begin position="257"/>
        <end position="276"/>
    </location>
</feature>
<dbReference type="Gene3D" id="3.30.70.270">
    <property type="match status" value="1"/>
</dbReference>
<feature type="compositionally biased region" description="Basic and acidic residues" evidence="10">
    <location>
        <begin position="602"/>
        <end position="615"/>
    </location>
</feature>
<dbReference type="Pfam" id="PF11799">
    <property type="entry name" value="IMS_C"/>
    <property type="match status" value="1"/>
</dbReference>
<evidence type="ECO:0000259" key="11">
    <source>
        <dbReference type="PROSITE" id="PS50173"/>
    </source>
</evidence>
<keyword evidence="5" id="KW-0863">Zinc-finger</keyword>
<feature type="compositionally biased region" description="Polar residues" evidence="10">
    <location>
        <begin position="558"/>
        <end position="572"/>
    </location>
</feature>
<dbReference type="PROSITE" id="PS50173">
    <property type="entry name" value="UMUC"/>
    <property type="match status" value="1"/>
</dbReference>
<dbReference type="InterPro" id="IPR052230">
    <property type="entry name" value="DNA_polymerase_eta"/>
</dbReference>
<evidence type="ECO:0000256" key="5">
    <source>
        <dbReference type="ARBA" id="ARBA00022771"/>
    </source>
</evidence>
<keyword evidence="2" id="KW-0808">Transferase</keyword>
<name>A0A5N5QX65_9AGAM</name>
<evidence type="ECO:0000256" key="2">
    <source>
        <dbReference type="ARBA" id="ARBA00022679"/>
    </source>
</evidence>
<dbReference type="FunFam" id="3.40.1170.60:FF:000008">
    <property type="entry name" value="DNA polymerase eta subunit"/>
    <property type="match status" value="1"/>
</dbReference>
<accession>A0A5N5QX65</accession>
<evidence type="ECO:0000256" key="1">
    <source>
        <dbReference type="ARBA" id="ARBA00004123"/>
    </source>
</evidence>
<dbReference type="GO" id="GO:0042276">
    <property type="term" value="P:error-prone translesion synthesis"/>
    <property type="evidence" value="ECO:0007669"/>
    <property type="project" value="TreeGrafter"/>
</dbReference>
<evidence type="ECO:0000313" key="12">
    <source>
        <dbReference type="EMBL" id="KAB5595776.1"/>
    </source>
</evidence>
<evidence type="ECO:0000256" key="6">
    <source>
        <dbReference type="ARBA" id="ARBA00022833"/>
    </source>
</evidence>
<reference evidence="12 13" key="1">
    <citation type="journal article" date="2019" name="Fungal Biol. Biotechnol.">
        <title>Draft genome sequence of fastidious pathogen Ceratobasidium theobromae, which causes vascular-streak dieback in Theobroma cacao.</title>
        <authorList>
            <person name="Ali S.S."/>
            <person name="Asman A."/>
            <person name="Shao J."/>
            <person name="Firmansyah A.P."/>
            <person name="Susilo A.W."/>
            <person name="Rosmana A."/>
            <person name="McMahon P."/>
            <person name="Junaid M."/>
            <person name="Guest D."/>
            <person name="Kheng T.Y."/>
            <person name="Meinhardt L.W."/>
            <person name="Bailey B.A."/>
        </authorList>
    </citation>
    <scope>NUCLEOTIDE SEQUENCE [LARGE SCALE GENOMIC DNA]</scope>
    <source>
        <strain evidence="12 13">CT2</strain>
    </source>
</reference>
<dbReference type="GO" id="GO:0035861">
    <property type="term" value="C:site of double-strand break"/>
    <property type="evidence" value="ECO:0007669"/>
    <property type="project" value="TreeGrafter"/>
</dbReference>
<dbReference type="Gene3D" id="1.10.150.20">
    <property type="entry name" value="5' to 3' exonuclease, C-terminal subdomain"/>
    <property type="match status" value="1"/>
</dbReference>
<evidence type="ECO:0000256" key="3">
    <source>
        <dbReference type="ARBA" id="ARBA00022723"/>
    </source>
</evidence>
<dbReference type="OrthoDB" id="5723at2759"/>
<feature type="compositionally biased region" description="Polar residues" evidence="10">
    <location>
        <begin position="652"/>
        <end position="666"/>
    </location>
</feature>
<feature type="compositionally biased region" description="Basic and acidic residues" evidence="10">
    <location>
        <begin position="675"/>
        <end position="685"/>
    </location>
</feature>
<keyword evidence="3" id="KW-0479">Metal-binding</keyword>
<proteinExistence type="predicted"/>
<feature type="region of interest" description="Disordered" evidence="10">
    <location>
        <begin position="556"/>
        <end position="712"/>
    </location>
</feature>
<dbReference type="GO" id="GO:0009314">
    <property type="term" value="P:response to radiation"/>
    <property type="evidence" value="ECO:0007669"/>
    <property type="project" value="TreeGrafter"/>
</dbReference>
<evidence type="ECO:0000313" key="13">
    <source>
        <dbReference type="Proteomes" id="UP000383932"/>
    </source>
</evidence>
<evidence type="ECO:0000256" key="10">
    <source>
        <dbReference type="SAM" id="MobiDB-lite"/>
    </source>
</evidence>
<feature type="region of interest" description="Disordered" evidence="10">
    <location>
        <begin position="222"/>
        <end position="248"/>
    </location>
</feature>
<dbReference type="GO" id="GO:0006281">
    <property type="term" value="P:DNA repair"/>
    <property type="evidence" value="ECO:0007669"/>
    <property type="project" value="UniProtKB-KW"/>
</dbReference>
<feature type="compositionally biased region" description="Low complexity" evidence="10">
    <location>
        <begin position="238"/>
        <end position="248"/>
    </location>
</feature>
<feature type="domain" description="UmuC" evidence="11">
    <location>
        <begin position="50"/>
        <end position="356"/>
    </location>
</feature>
<keyword evidence="8" id="KW-0539">Nucleus</keyword>
<dbReference type="PANTHER" id="PTHR45873:SF1">
    <property type="entry name" value="DNA POLYMERASE ETA"/>
    <property type="match status" value="1"/>
</dbReference>
<organism evidence="12 13">
    <name type="scientific">Ceratobasidium theobromae</name>
    <dbReference type="NCBI Taxonomy" id="1582974"/>
    <lineage>
        <taxon>Eukaryota</taxon>
        <taxon>Fungi</taxon>
        <taxon>Dikarya</taxon>
        <taxon>Basidiomycota</taxon>
        <taxon>Agaricomycotina</taxon>
        <taxon>Agaricomycetes</taxon>
        <taxon>Cantharellales</taxon>
        <taxon>Ceratobasidiaceae</taxon>
        <taxon>Ceratobasidium</taxon>
    </lineage>
</organism>
<evidence type="ECO:0000256" key="8">
    <source>
        <dbReference type="ARBA" id="ARBA00023242"/>
    </source>
</evidence>
<dbReference type="GO" id="GO:0005634">
    <property type="term" value="C:nucleus"/>
    <property type="evidence" value="ECO:0007669"/>
    <property type="project" value="UniProtKB-SubCell"/>
</dbReference>
<sequence>MSPPSPPRPKSTLKGKGRMNASGDGDLFPLLTYRHLHAQNLGAHNPLRVIALCDSDAFYASCERVRLSIDPEQPLVVQQWTSLIAVNYPARKFGITRHESIVDAKKKCPNLMAVHVATYKEGDNEPQYWENPNPATHKVSLDHYRRESSRVFQLFQDMMPAGGEIEKASIDEDYTIPVRVLMLERYPQLCLPDGPFDLDTPLPPPPEEIDWTKLETHVVPVSTEHPVPNHKESGSRTSSPGADSGSASASLVVTLPSVSTPHSDPESPADATGLENDAYPTWHDVALSIAAELMRNIRQATFEKLGYTLSAGIARNKMLAKLSASYRKPMAQTVLRNVAIPSYLGPMPFQKIRFLGGKLGDAMANQFGATTVSELREIELGHAKKVRGRVYLGLECVAGGSRHPPSCSYHFSPSPFIIQGIDYSEVKERTALKSMMASKNIRPAITTTEQARHWLAVLSAELAVRLTDARKVSATVWPRTLVLHIRQGSNAPRSKQIAFPFARAFSAATILAPAEKLWRMLLPGTSDLSVGVINISLGFAGLDALEPGQKGIEGFFSTKGNSSSVRKPTSATPLIDSVKTPKSETLASESKSRRTSSSAKKKPAEEQSDEPKRDFFNTAGSTKRKAPVAEVVDDSDSDIVEISPPPHAKRVNSGSSGRSEPRISTPTPAPKNGKRRDSGSNDKVKAGNGNGKNGKKNSGTKDITSFFTPRQK</sequence>
<dbReference type="InterPro" id="IPR043502">
    <property type="entry name" value="DNA/RNA_pol_sf"/>
</dbReference>
<dbReference type="EMBL" id="SSOP01000006">
    <property type="protein sequence ID" value="KAB5595776.1"/>
    <property type="molecule type" value="Genomic_DNA"/>
</dbReference>